<protein>
    <submittedName>
        <fullName evidence="8">Transcriptional regulatory protein BasR</fullName>
    </submittedName>
</protein>
<dbReference type="SUPFAM" id="SSF52172">
    <property type="entry name" value="CheY-like"/>
    <property type="match status" value="1"/>
</dbReference>
<dbReference type="SMART" id="SM00448">
    <property type="entry name" value="REC"/>
    <property type="match status" value="1"/>
</dbReference>
<dbReference type="InterPro" id="IPR011006">
    <property type="entry name" value="CheY-like_superfamily"/>
</dbReference>
<dbReference type="GO" id="GO:0006355">
    <property type="term" value="P:regulation of DNA-templated transcription"/>
    <property type="evidence" value="ECO:0007669"/>
    <property type="project" value="TreeGrafter"/>
</dbReference>
<name>A0A5B9MAT4_9BACT</name>
<keyword evidence="4" id="KW-0238">DNA-binding</keyword>
<evidence type="ECO:0000259" key="7">
    <source>
        <dbReference type="PROSITE" id="PS50110"/>
    </source>
</evidence>
<dbReference type="GO" id="GO:0005829">
    <property type="term" value="C:cytosol"/>
    <property type="evidence" value="ECO:0007669"/>
    <property type="project" value="TreeGrafter"/>
</dbReference>
<organism evidence="8 9">
    <name type="scientific">Stieleria maiorica</name>
    <dbReference type="NCBI Taxonomy" id="2795974"/>
    <lineage>
        <taxon>Bacteria</taxon>
        <taxon>Pseudomonadati</taxon>
        <taxon>Planctomycetota</taxon>
        <taxon>Planctomycetia</taxon>
        <taxon>Pirellulales</taxon>
        <taxon>Pirellulaceae</taxon>
        <taxon>Stieleria</taxon>
    </lineage>
</organism>
<accession>A0A5B9MAT4</accession>
<dbReference type="Proteomes" id="UP000321353">
    <property type="component" value="Chromosome"/>
</dbReference>
<dbReference type="PANTHER" id="PTHR48111:SF1">
    <property type="entry name" value="TWO-COMPONENT RESPONSE REGULATOR ORR33"/>
    <property type="match status" value="1"/>
</dbReference>
<proteinExistence type="predicted"/>
<dbReference type="EMBL" id="CP036264">
    <property type="protein sequence ID" value="QEF98248.1"/>
    <property type="molecule type" value="Genomic_DNA"/>
</dbReference>
<dbReference type="Pfam" id="PF00072">
    <property type="entry name" value="Response_reg"/>
    <property type="match status" value="1"/>
</dbReference>
<evidence type="ECO:0000256" key="5">
    <source>
        <dbReference type="ARBA" id="ARBA00023163"/>
    </source>
</evidence>
<keyword evidence="2" id="KW-0902">Two-component regulatory system</keyword>
<evidence type="ECO:0000256" key="4">
    <source>
        <dbReference type="ARBA" id="ARBA00023125"/>
    </source>
</evidence>
<feature type="modified residue" description="4-aspartylphosphate" evidence="6">
    <location>
        <position position="61"/>
    </location>
</feature>
<dbReference type="AlphaFoldDB" id="A0A5B9MAT4"/>
<evidence type="ECO:0000256" key="6">
    <source>
        <dbReference type="PROSITE-ProRule" id="PRU00169"/>
    </source>
</evidence>
<reference evidence="8 9" key="1">
    <citation type="submission" date="2019-02" db="EMBL/GenBank/DDBJ databases">
        <title>Planctomycetal bacteria perform biofilm scaping via a novel small molecule.</title>
        <authorList>
            <person name="Jeske O."/>
            <person name="Boedeker C."/>
            <person name="Wiegand S."/>
            <person name="Breitling P."/>
            <person name="Kallscheuer N."/>
            <person name="Jogler M."/>
            <person name="Rohde M."/>
            <person name="Petersen J."/>
            <person name="Medema M.H."/>
            <person name="Surup F."/>
            <person name="Jogler C."/>
        </authorList>
    </citation>
    <scope>NUCLEOTIDE SEQUENCE [LARGE SCALE GENOMIC DNA]</scope>
    <source>
        <strain evidence="8 9">Mal15</strain>
    </source>
</reference>
<dbReference type="CDD" id="cd00156">
    <property type="entry name" value="REC"/>
    <property type="match status" value="1"/>
</dbReference>
<evidence type="ECO:0000313" key="8">
    <source>
        <dbReference type="EMBL" id="QEF98248.1"/>
    </source>
</evidence>
<dbReference type="RefSeq" id="WP_147867801.1">
    <property type="nucleotide sequence ID" value="NZ_CP036264.1"/>
</dbReference>
<dbReference type="PROSITE" id="PS50110">
    <property type="entry name" value="RESPONSE_REGULATORY"/>
    <property type="match status" value="1"/>
</dbReference>
<dbReference type="PANTHER" id="PTHR48111">
    <property type="entry name" value="REGULATOR OF RPOS"/>
    <property type="match status" value="1"/>
</dbReference>
<dbReference type="Gene3D" id="3.40.50.2300">
    <property type="match status" value="1"/>
</dbReference>
<evidence type="ECO:0000256" key="1">
    <source>
        <dbReference type="ARBA" id="ARBA00022553"/>
    </source>
</evidence>
<keyword evidence="5" id="KW-0804">Transcription</keyword>
<feature type="domain" description="Response regulatory" evidence="7">
    <location>
        <begin position="10"/>
        <end position="126"/>
    </location>
</feature>
<keyword evidence="1 6" id="KW-0597">Phosphoprotein</keyword>
<keyword evidence="3" id="KW-0805">Transcription regulation</keyword>
<dbReference type="InterPro" id="IPR039420">
    <property type="entry name" value="WalR-like"/>
</dbReference>
<dbReference type="GO" id="GO:0000976">
    <property type="term" value="F:transcription cis-regulatory region binding"/>
    <property type="evidence" value="ECO:0007669"/>
    <property type="project" value="TreeGrafter"/>
</dbReference>
<dbReference type="GO" id="GO:0000156">
    <property type="term" value="F:phosphorelay response regulator activity"/>
    <property type="evidence" value="ECO:0007669"/>
    <property type="project" value="TreeGrafter"/>
</dbReference>
<dbReference type="InterPro" id="IPR001789">
    <property type="entry name" value="Sig_transdc_resp-reg_receiver"/>
</dbReference>
<evidence type="ECO:0000256" key="3">
    <source>
        <dbReference type="ARBA" id="ARBA00023015"/>
    </source>
</evidence>
<evidence type="ECO:0000256" key="2">
    <source>
        <dbReference type="ARBA" id="ARBA00023012"/>
    </source>
</evidence>
<dbReference type="KEGG" id="smam:Mal15_22970"/>
<keyword evidence="9" id="KW-1185">Reference proteome</keyword>
<dbReference type="GO" id="GO:0032993">
    <property type="term" value="C:protein-DNA complex"/>
    <property type="evidence" value="ECO:0007669"/>
    <property type="project" value="TreeGrafter"/>
</dbReference>
<evidence type="ECO:0000313" key="9">
    <source>
        <dbReference type="Proteomes" id="UP000321353"/>
    </source>
</evidence>
<sequence length="137" mass="14978">MSSKTASSTVIVLVEDDDVDALLFERTLAGCDGSYELHVHCTLESAMQWIEQHHCDVVLLDYSLPDSFGLDGLRRLQSRFARLPVVMLTGLDDPQAAIDAHDHGATDYLVKGIVPSSELDQTLQRAARGARLAVADK</sequence>
<gene>
    <name evidence="8" type="primary">basR</name>
    <name evidence="8" type="ORF">Mal15_22970</name>
</gene>